<protein>
    <submittedName>
        <fullName evidence="2">Mph(A) family macrolide 2'-phosphotransferase</fullName>
    </submittedName>
</protein>
<feature type="domain" description="Aminoglycoside phosphotransferase" evidence="1">
    <location>
        <begin position="21"/>
        <end position="250"/>
    </location>
</feature>
<proteinExistence type="predicted"/>
<evidence type="ECO:0000313" key="2">
    <source>
        <dbReference type="EMBL" id="GAA2346302.1"/>
    </source>
</evidence>
<dbReference type="Gene3D" id="3.90.1200.10">
    <property type="match status" value="1"/>
</dbReference>
<dbReference type="SUPFAM" id="SSF56112">
    <property type="entry name" value="Protein kinase-like (PK-like)"/>
    <property type="match status" value="1"/>
</dbReference>
<dbReference type="Proteomes" id="UP001501218">
    <property type="component" value="Unassembled WGS sequence"/>
</dbReference>
<dbReference type="EMBL" id="BAAARA010000007">
    <property type="protein sequence ID" value="GAA2346302.1"/>
    <property type="molecule type" value="Genomic_DNA"/>
</dbReference>
<comment type="caution">
    <text evidence="2">The sequence shown here is derived from an EMBL/GenBank/DDBJ whole genome shotgun (WGS) entry which is preliminary data.</text>
</comment>
<gene>
    <name evidence="2" type="ORF">GCM10009854_24030</name>
</gene>
<dbReference type="InterPro" id="IPR051678">
    <property type="entry name" value="AGP_Transferase"/>
</dbReference>
<keyword evidence="3" id="KW-1185">Reference proteome</keyword>
<name>A0ABN3G879_9PSEU</name>
<dbReference type="Pfam" id="PF01636">
    <property type="entry name" value="APH"/>
    <property type="match status" value="1"/>
</dbReference>
<accession>A0ABN3G879</accession>
<dbReference type="PANTHER" id="PTHR21310">
    <property type="entry name" value="AMINOGLYCOSIDE PHOSPHOTRANSFERASE-RELATED-RELATED"/>
    <property type="match status" value="1"/>
</dbReference>
<dbReference type="RefSeq" id="WP_344130261.1">
    <property type="nucleotide sequence ID" value="NZ_BAAARA010000007.1"/>
</dbReference>
<dbReference type="CDD" id="cd05152">
    <property type="entry name" value="MPH2"/>
    <property type="match status" value="1"/>
</dbReference>
<dbReference type="InterPro" id="IPR011009">
    <property type="entry name" value="Kinase-like_dom_sf"/>
</dbReference>
<organism evidence="2 3">
    <name type="scientific">Saccharopolyspora halophila</name>
    <dbReference type="NCBI Taxonomy" id="405551"/>
    <lineage>
        <taxon>Bacteria</taxon>
        <taxon>Bacillati</taxon>
        <taxon>Actinomycetota</taxon>
        <taxon>Actinomycetes</taxon>
        <taxon>Pseudonocardiales</taxon>
        <taxon>Pseudonocardiaceae</taxon>
        <taxon>Saccharopolyspora</taxon>
    </lineage>
</organism>
<dbReference type="InterPro" id="IPR002575">
    <property type="entry name" value="Aminoglycoside_PTrfase"/>
</dbReference>
<sequence>MLEELARRHGLRVRVLDVDETGWDFRVGHAVDAAGVRWVLRVPRRTEVAEQLEVERRLLAYLRTRLRVRLPEWEICSPELVAYRRLPGRPLAPEHPETLEYQWWTEAPAEFFKVLGEVIAELHRIPAEDVAALGIAASDGLRQELGVELRRAETELEVPAARSRLWRAWLDDDRHWPGEHCFVHADLHPGHTLVDESGRLLGVLDWTDAAIDDPAVDFVAVHNAFGEAGLERLLAAYRAAGGLPRPRLREHIELLSGFRFGVSLGLHGLDTGNPGFVAIAQRRIRS</sequence>
<evidence type="ECO:0000313" key="3">
    <source>
        <dbReference type="Proteomes" id="UP001501218"/>
    </source>
</evidence>
<reference evidence="2 3" key="1">
    <citation type="journal article" date="2019" name="Int. J. Syst. Evol. Microbiol.">
        <title>The Global Catalogue of Microorganisms (GCM) 10K type strain sequencing project: providing services to taxonomists for standard genome sequencing and annotation.</title>
        <authorList>
            <consortium name="The Broad Institute Genomics Platform"/>
            <consortium name="The Broad Institute Genome Sequencing Center for Infectious Disease"/>
            <person name="Wu L."/>
            <person name="Ma J."/>
        </authorList>
    </citation>
    <scope>NUCLEOTIDE SEQUENCE [LARGE SCALE GENOMIC DNA]</scope>
    <source>
        <strain evidence="2 3">JCM 16221</strain>
    </source>
</reference>
<dbReference type="PANTHER" id="PTHR21310:SF15">
    <property type="entry name" value="AMINOGLYCOSIDE PHOSPHOTRANSFERASE DOMAIN-CONTAINING PROTEIN"/>
    <property type="match status" value="1"/>
</dbReference>
<evidence type="ECO:0000259" key="1">
    <source>
        <dbReference type="Pfam" id="PF01636"/>
    </source>
</evidence>
<dbReference type="Gene3D" id="3.30.200.20">
    <property type="entry name" value="Phosphorylase Kinase, domain 1"/>
    <property type="match status" value="1"/>
</dbReference>